<dbReference type="Pfam" id="PF03544">
    <property type="entry name" value="TonB_C"/>
    <property type="match status" value="1"/>
</dbReference>
<feature type="compositionally biased region" description="Pro residues" evidence="5">
    <location>
        <begin position="75"/>
        <end position="94"/>
    </location>
</feature>
<feature type="region of interest" description="Disordered" evidence="5">
    <location>
        <begin position="56"/>
        <end position="153"/>
    </location>
</feature>
<dbReference type="RefSeq" id="WP_150671570.1">
    <property type="nucleotide sequence ID" value="NZ_CABPSB010000035.1"/>
</dbReference>
<dbReference type="NCBIfam" id="TIGR01352">
    <property type="entry name" value="tonB_Cterm"/>
    <property type="match status" value="1"/>
</dbReference>
<feature type="compositionally biased region" description="Pro residues" evidence="5">
    <location>
        <begin position="130"/>
        <end position="143"/>
    </location>
</feature>
<evidence type="ECO:0000256" key="4">
    <source>
        <dbReference type="ARBA" id="ARBA00023136"/>
    </source>
</evidence>
<dbReference type="GO" id="GO:0055085">
    <property type="term" value="P:transmembrane transport"/>
    <property type="evidence" value="ECO:0007669"/>
    <property type="project" value="InterPro"/>
</dbReference>
<gene>
    <name evidence="8" type="ORF">PAN31108_05137</name>
</gene>
<dbReference type="PROSITE" id="PS52015">
    <property type="entry name" value="TONB_CTD"/>
    <property type="match status" value="1"/>
</dbReference>
<proteinExistence type="predicted"/>
<dbReference type="InterPro" id="IPR006260">
    <property type="entry name" value="TonB/TolA_C"/>
</dbReference>
<dbReference type="Proteomes" id="UP000406256">
    <property type="component" value="Unassembled WGS sequence"/>
</dbReference>
<evidence type="ECO:0000256" key="6">
    <source>
        <dbReference type="SAM" id="Phobius"/>
    </source>
</evidence>
<evidence type="ECO:0000259" key="7">
    <source>
        <dbReference type="PROSITE" id="PS52015"/>
    </source>
</evidence>
<evidence type="ECO:0000256" key="2">
    <source>
        <dbReference type="ARBA" id="ARBA00022692"/>
    </source>
</evidence>
<evidence type="ECO:0000256" key="1">
    <source>
        <dbReference type="ARBA" id="ARBA00004167"/>
    </source>
</evidence>
<sequence>MTKPVLASVEGRLSNPPGIASFRSASRRWSWRAMALAALLESIVLAICVLLGASARDAKPKSPATQDPMQVTLEAPPPEAKPAPVTPPPLPTPKPKWVAKQPAAHPREAAPRAPAMSQPPAPDVSSTTPAPVPVPTPPEPATAPPAATTPGPDEQFITKLRAAVSRAAVFPPALRGSGIQTSVEVEFTFRDGVASSVRVVQPGRVAMLDRAAIAAVTHAVLPQPPSALAGVSHTFRVRVIFKDE</sequence>
<name>A0A5E4Z7Z1_9BURK</name>
<evidence type="ECO:0000313" key="8">
    <source>
        <dbReference type="EMBL" id="VVE56797.1"/>
    </source>
</evidence>
<comment type="subcellular location">
    <subcellularLocation>
        <location evidence="1">Membrane</location>
        <topology evidence="1">Single-pass membrane protein</topology>
    </subcellularLocation>
</comment>
<reference evidence="8 9" key="1">
    <citation type="submission" date="2019-08" db="EMBL/GenBank/DDBJ databases">
        <authorList>
            <person name="Peeters C."/>
        </authorList>
    </citation>
    <scope>NUCLEOTIDE SEQUENCE [LARGE SCALE GENOMIC DNA]</scope>
    <source>
        <strain evidence="8 9">LMG 31108</strain>
    </source>
</reference>
<keyword evidence="9" id="KW-1185">Reference proteome</keyword>
<evidence type="ECO:0000256" key="5">
    <source>
        <dbReference type="SAM" id="MobiDB-lite"/>
    </source>
</evidence>
<feature type="transmembrane region" description="Helical" evidence="6">
    <location>
        <begin position="33"/>
        <end position="53"/>
    </location>
</feature>
<dbReference type="Gene3D" id="3.30.1150.10">
    <property type="match status" value="1"/>
</dbReference>
<organism evidence="8 9">
    <name type="scientific">Pandoraea anhela</name>
    <dbReference type="NCBI Taxonomy" id="2508295"/>
    <lineage>
        <taxon>Bacteria</taxon>
        <taxon>Pseudomonadati</taxon>
        <taxon>Pseudomonadota</taxon>
        <taxon>Betaproteobacteria</taxon>
        <taxon>Burkholderiales</taxon>
        <taxon>Burkholderiaceae</taxon>
        <taxon>Pandoraea</taxon>
    </lineage>
</organism>
<evidence type="ECO:0000313" key="9">
    <source>
        <dbReference type="Proteomes" id="UP000406256"/>
    </source>
</evidence>
<dbReference type="GO" id="GO:0016020">
    <property type="term" value="C:membrane"/>
    <property type="evidence" value="ECO:0007669"/>
    <property type="project" value="UniProtKB-SubCell"/>
</dbReference>
<dbReference type="AlphaFoldDB" id="A0A5E4Z7Z1"/>
<dbReference type="OrthoDB" id="8943087at2"/>
<keyword evidence="3 6" id="KW-1133">Transmembrane helix</keyword>
<protein>
    <submittedName>
        <fullName evidence="8">TonB family protein</fullName>
    </submittedName>
</protein>
<keyword evidence="4 6" id="KW-0472">Membrane</keyword>
<accession>A0A5E4Z7Z1</accession>
<dbReference type="InterPro" id="IPR037682">
    <property type="entry name" value="TonB_C"/>
</dbReference>
<keyword evidence="2 6" id="KW-0812">Transmembrane</keyword>
<feature type="domain" description="TonB C-terminal" evidence="7">
    <location>
        <begin position="155"/>
        <end position="244"/>
    </location>
</feature>
<dbReference type="SUPFAM" id="SSF74653">
    <property type="entry name" value="TolA/TonB C-terminal domain"/>
    <property type="match status" value="1"/>
</dbReference>
<evidence type="ECO:0000256" key="3">
    <source>
        <dbReference type="ARBA" id="ARBA00022989"/>
    </source>
</evidence>
<dbReference type="EMBL" id="CABPSB010000035">
    <property type="protein sequence ID" value="VVE56797.1"/>
    <property type="molecule type" value="Genomic_DNA"/>
</dbReference>